<proteinExistence type="predicted"/>
<evidence type="ECO:0000313" key="3">
    <source>
        <dbReference type="EMBL" id="KAK9506350.1"/>
    </source>
</evidence>
<feature type="chain" id="PRO_5043373779" evidence="2">
    <location>
        <begin position="19"/>
        <end position="149"/>
    </location>
</feature>
<evidence type="ECO:0000313" key="4">
    <source>
        <dbReference type="Proteomes" id="UP001461498"/>
    </source>
</evidence>
<dbReference type="AlphaFoldDB" id="A0AAW1D9B8"/>
<dbReference type="Proteomes" id="UP001461498">
    <property type="component" value="Unassembled WGS sequence"/>
</dbReference>
<evidence type="ECO:0000256" key="2">
    <source>
        <dbReference type="SAM" id="SignalP"/>
    </source>
</evidence>
<accession>A0AAW1D9B8</accession>
<dbReference type="EMBL" id="JAPXFL010000005">
    <property type="protein sequence ID" value="KAK9506350.1"/>
    <property type="molecule type" value="Genomic_DNA"/>
</dbReference>
<feature type="coiled-coil region" evidence="1">
    <location>
        <begin position="64"/>
        <end position="92"/>
    </location>
</feature>
<name>A0AAW1D9B8_9HEMI</name>
<keyword evidence="2" id="KW-0732">Signal</keyword>
<evidence type="ECO:0000256" key="1">
    <source>
        <dbReference type="SAM" id="Coils"/>
    </source>
</evidence>
<keyword evidence="4" id="KW-1185">Reference proteome</keyword>
<comment type="caution">
    <text evidence="3">The sequence shown here is derived from an EMBL/GenBank/DDBJ whole genome shotgun (WGS) entry which is preliminary data.</text>
</comment>
<protein>
    <submittedName>
        <fullName evidence="3">Uncharacterized protein</fullName>
    </submittedName>
</protein>
<organism evidence="3 4">
    <name type="scientific">Rhynocoris fuscipes</name>
    <dbReference type="NCBI Taxonomy" id="488301"/>
    <lineage>
        <taxon>Eukaryota</taxon>
        <taxon>Metazoa</taxon>
        <taxon>Ecdysozoa</taxon>
        <taxon>Arthropoda</taxon>
        <taxon>Hexapoda</taxon>
        <taxon>Insecta</taxon>
        <taxon>Pterygota</taxon>
        <taxon>Neoptera</taxon>
        <taxon>Paraneoptera</taxon>
        <taxon>Hemiptera</taxon>
        <taxon>Heteroptera</taxon>
        <taxon>Panheteroptera</taxon>
        <taxon>Cimicomorpha</taxon>
        <taxon>Reduviidae</taxon>
        <taxon>Harpactorinae</taxon>
        <taxon>Harpactorini</taxon>
        <taxon>Rhynocoris</taxon>
    </lineage>
</organism>
<keyword evidence="1" id="KW-0175">Coiled coil</keyword>
<gene>
    <name evidence="3" type="ORF">O3M35_008305</name>
</gene>
<sequence length="149" mass="18085">MYLTVVFLIILSADSSRSTLFLTRLIRTAVQQASAGGAEPLPLNQWPDDLDTASQVVFRPLFLYKHKQEEKKQNQEEKEQKRQEQLENLNIHLIDHRHNHYFYDPYYYYYYQQFYNNNNNRPEYFHQLPNANEYNASNNIRRQQRSYKT</sequence>
<feature type="signal peptide" evidence="2">
    <location>
        <begin position="1"/>
        <end position="18"/>
    </location>
</feature>
<reference evidence="3 4" key="1">
    <citation type="submission" date="2022-12" db="EMBL/GenBank/DDBJ databases">
        <title>Chromosome-level genome assembly of true bugs.</title>
        <authorList>
            <person name="Ma L."/>
            <person name="Li H."/>
        </authorList>
    </citation>
    <scope>NUCLEOTIDE SEQUENCE [LARGE SCALE GENOMIC DNA]</scope>
    <source>
        <strain evidence="3">Lab_2022b</strain>
    </source>
</reference>